<name>X1M7E8_9ZZZZ</name>
<evidence type="ECO:0000313" key="1">
    <source>
        <dbReference type="EMBL" id="GAI13991.1"/>
    </source>
</evidence>
<organism evidence="1">
    <name type="scientific">marine sediment metagenome</name>
    <dbReference type="NCBI Taxonomy" id="412755"/>
    <lineage>
        <taxon>unclassified sequences</taxon>
        <taxon>metagenomes</taxon>
        <taxon>ecological metagenomes</taxon>
    </lineage>
</organism>
<gene>
    <name evidence="1" type="ORF">S06H3_18294</name>
</gene>
<sequence>MSKKRSKDELFEAGICPDCGGKLHFEGIKKKEDLIKLGYVETEPGFYEKNTRSCRSLKDPDRVVENKAEAGEKNRTKTKWRYRNLKLAEERRSKRNLKRLGLFKSGGLQR</sequence>
<dbReference type="AlphaFoldDB" id="X1M7E8"/>
<dbReference type="EMBL" id="BARV01009235">
    <property type="protein sequence ID" value="GAI13991.1"/>
    <property type="molecule type" value="Genomic_DNA"/>
</dbReference>
<reference evidence="1" key="1">
    <citation type="journal article" date="2014" name="Front. Microbiol.">
        <title>High frequency of phylogenetically diverse reductive dehalogenase-homologous genes in deep subseafloor sedimentary metagenomes.</title>
        <authorList>
            <person name="Kawai M."/>
            <person name="Futagami T."/>
            <person name="Toyoda A."/>
            <person name="Takaki Y."/>
            <person name="Nishi S."/>
            <person name="Hori S."/>
            <person name="Arai W."/>
            <person name="Tsubouchi T."/>
            <person name="Morono Y."/>
            <person name="Uchiyama I."/>
            <person name="Ito T."/>
            <person name="Fujiyama A."/>
            <person name="Inagaki F."/>
            <person name="Takami H."/>
        </authorList>
    </citation>
    <scope>NUCLEOTIDE SEQUENCE</scope>
    <source>
        <strain evidence="1">Expedition CK06-06</strain>
    </source>
</reference>
<accession>X1M7E8</accession>
<proteinExistence type="predicted"/>
<protein>
    <submittedName>
        <fullName evidence="1">Uncharacterized protein</fullName>
    </submittedName>
</protein>
<comment type="caution">
    <text evidence="1">The sequence shown here is derived from an EMBL/GenBank/DDBJ whole genome shotgun (WGS) entry which is preliminary data.</text>
</comment>